<sequence length="98" mass="10514">MACPVQSQWFHIVVFILGALVVLSRYVRGAEVSIAGPATRSTPSTEGINCEPLVNLAAGVGSSLVTMAFKRATRRSVSSQRSRVDFCMGDSRRLASQV</sequence>
<dbReference type="Proteomes" id="UP000245884">
    <property type="component" value="Unassembled WGS sequence"/>
</dbReference>
<organism evidence="2 3">
    <name type="scientific">Jaminaea rosea</name>
    <dbReference type="NCBI Taxonomy" id="1569628"/>
    <lineage>
        <taxon>Eukaryota</taxon>
        <taxon>Fungi</taxon>
        <taxon>Dikarya</taxon>
        <taxon>Basidiomycota</taxon>
        <taxon>Ustilaginomycotina</taxon>
        <taxon>Exobasidiomycetes</taxon>
        <taxon>Microstromatales</taxon>
        <taxon>Microstromatales incertae sedis</taxon>
        <taxon>Jaminaea</taxon>
    </lineage>
</organism>
<gene>
    <name evidence="2" type="ORF">BDZ90DRAFT_262562</name>
</gene>
<accession>A0A316UMG9</accession>
<protein>
    <recommendedName>
        <fullName evidence="4">Secreted protein</fullName>
    </recommendedName>
</protein>
<feature type="chain" id="PRO_5016245217" description="Secreted protein" evidence="1">
    <location>
        <begin position="30"/>
        <end position="98"/>
    </location>
</feature>
<reference evidence="2 3" key="1">
    <citation type="journal article" date="2018" name="Mol. Biol. Evol.">
        <title>Broad Genomic Sampling Reveals a Smut Pathogenic Ancestry of the Fungal Clade Ustilaginomycotina.</title>
        <authorList>
            <person name="Kijpornyongpan T."/>
            <person name="Mondo S.J."/>
            <person name="Barry K."/>
            <person name="Sandor L."/>
            <person name="Lee J."/>
            <person name="Lipzen A."/>
            <person name="Pangilinan J."/>
            <person name="LaButti K."/>
            <person name="Hainaut M."/>
            <person name="Henrissat B."/>
            <person name="Grigoriev I.V."/>
            <person name="Spatafora J.W."/>
            <person name="Aime M.C."/>
        </authorList>
    </citation>
    <scope>NUCLEOTIDE SEQUENCE [LARGE SCALE GENOMIC DNA]</scope>
    <source>
        <strain evidence="2 3">MCA 5214</strain>
    </source>
</reference>
<dbReference type="OrthoDB" id="3361334at2759"/>
<keyword evidence="3" id="KW-1185">Reference proteome</keyword>
<evidence type="ECO:0000313" key="2">
    <source>
        <dbReference type="EMBL" id="PWN25113.1"/>
    </source>
</evidence>
<feature type="signal peptide" evidence="1">
    <location>
        <begin position="1"/>
        <end position="29"/>
    </location>
</feature>
<proteinExistence type="predicted"/>
<dbReference type="AlphaFoldDB" id="A0A316UMG9"/>
<dbReference type="EMBL" id="KZ819677">
    <property type="protein sequence ID" value="PWN25113.1"/>
    <property type="molecule type" value="Genomic_DNA"/>
</dbReference>
<evidence type="ECO:0000313" key="3">
    <source>
        <dbReference type="Proteomes" id="UP000245884"/>
    </source>
</evidence>
<evidence type="ECO:0000256" key="1">
    <source>
        <dbReference type="SAM" id="SignalP"/>
    </source>
</evidence>
<dbReference type="GeneID" id="37030326"/>
<keyword evidence="1" id="KW-0732">Signal</keyword>
<dbReference type="RefSeq" id="XP_025359725.1">
    <property type="nucleotide sequence ID" value="XM_025508503.1"/>
</dbReference>
<evidence type="ECO:0008006" key="4">
    <source>
        <dbReference type="Google" id="ProtNLM"/>
    </source>
</evidence>
<name>A0A316UMG9_9BASI</name>